<dbReference type="AlphaFoldDB" id="A0A840LFD1"/>
<evidence type="ECO:0000256" key="1">
    <source>
        <dbReference type="ARBA" id="ARBA00001946"/>
    </source>
</evidence>
<organism evidence="6 7">
    <name type="scientific">Roseateles oligotrophus</name>
    <dbReference type="NCBI Taxonomy" id="1769250"/>
    <lineage>
        <taxon>Bacteria</taxon>
        <taxon>Pseudomonadati</taxon>
        <taxon>Pseudomonadota</taxon>
        <taxon>Betaproteobacteria</taxon>
        <taxon>Burkholderiales</taxon>
        <taxon>Sphaerotilaceae</taxon>
        <taxon>Roseateles</taxon>
    </lineage>
</organism>
<name>A0A840LFD1_9BURK</name>
<dbReference type="RefSeq" id="WP_184302079.1">
    <property type="nucleotide sequence ID" value="NZ_JACHLP010000007.1"/>
</dbReference>
<evidence type="ECO:0000256" key="4">
    <source>
        <dbReference type="ARBA" id="ARBA00022842"/>
    </source>
</evidence>
<dbReference type="InterPro" id="IPR006879">
    <property type="entry name" value="YdjC-like"/>
</dbReference>
<reference evidence="6 7" key="1">
    <citation type="submission" date="2020-08" db="EMBL/GenBank/DDBJ databases">
        <title>Functional genomics of gut bacteria from endangered species of beetles.</title>
        <authorList>
            <person name="Carlos-Shanley C."/>
        </authorList>
    </citation>
    <scope>NUCLEOTIDE SEQUENCE [LARGE SCALE GENOMIC DNA]</scope>
    <source>
        <strain evidence="6 7">S00239</strain>
    </source>
</reference>
<dbReference type="InterPro" id="IPR011330">
    <property type="entry name" value="Glyco_hydro/deAcase_b/a-brl"/>
</dbReference>
<accession>A0A840LFD1</accession>
<protein>
    <submittedName>
        <fullName evidence="6">Putative glycoside hydrolase/deacetylase ChbG (UPF0249 family)</fullName>
    </submittedName>
</protein>
<evidence type="ECO:0000313" key="7">
    <source>
        <dbReference type="Proteomes" id="UP000562027"/>
    </source>
</evidence>
<proteinExistence type="predicted"/>
<evidence type="ECO:0000256" key="5">
    <source>
        <dbReference type="ARBA" id="ARBA00023277"/>
    </source>
</evidence>
<dbReference type="GO" id="GO:0019213">
    <property type="term" value="F:deacetylase activity"/>
    <property type="evidence" value="ECO:0007669"/>
    <property type="project" value="TreeGrafter"/>
</dbReference>
<dbReference type="SUPFAM" id="SSF88713">
    <property type="entry name" value="Glycoside hydrolase/deacetylase"/>
    <property type="match status" value="1"/>
</dbReference>
<sequence>MKRIQICADDFAFDDAISQGILECLDAGRISATSCMVLSPLWSAWAPALRERVGGADFGLHLDLNEFADYAPGRALSGWIGQAYARRLDAQQVQAWVNTQLDAYEAAMQRAPDYLDGHQHVHQLPQVRQAVLSALSSRYGERCALRCTGNQSWRGSKAAVIAALGSAALRRGARQGGLRCNRDFAGVYDFGPEAQFPQLAEAWLASLPDGGLMMTHPGRAAATQTRADLIRGARASERAFWLSAEAGEMLARLSVQLGLSEDWPKA</sequence>
<dbReference type="PANTHER" id="PTHR31609:SF1">
    <property type="entry name" value="CARBOHYDRATE DEACETYLASE"/>
    <property type="match status" value="1"/>
</dbReference>
<evidence type="ECO:0000256" key="2">
    <source>
        <dbReference type="ARBA" id="ARBA00022723"/>
    </source>
</evidence>
<dbReference type="Proteomes" id="UP000562027">
    <property type="component" value="Unassembled WGS sequence"/>
</dbReference>
<comment type="caution">
    <text evidence="6">The sequence shown here is derived from an EMBL/GenBank/DDBJ whole genome shotgun (WGS) entry which is preliminary data.</text>
</comment>
<keyword evidence="4" id="KW-0460">Magnesium</keyword>
<keyword evidence="5" id="KW-0119">Carbohydrate metabolism</keyword>
<dbReference type="GO" id="GO:0046872">
    <property type="term" value="F:metal ion binding"/>
    <property type="evidence" value="ECO:0007669"/>
    <property type="project" value="UniProtKB-KW"/>
</dbReference>
<keyword evidence="7" id="KW-1185">Reference proteome</keyword>
<comment type="cofactor">
    <cofactor evidence="1">
        <name>Mg(2+)</name>
        <dbReference type="ChEBI" id="CHEBI:18420"/>
    </cofactor>
</comment>
<keyword evidence="3 6" id="KW-0378">Hydrolase</keyword>
<dbReference type="Pfam" id="PF04794">
    <property type="entry name" value="YdjC"/>
    <property type="match status" value="1"/>
</dbReference>
<dbReference type="EMBL" id="JACHLP010000007">
    <property type="protein sequence ID" value="MBB4844908.1"/>
    <property type="molecule type" value="Genomic_DNA"/>
</dbReference>
<dbReference type="PANTHER" id="PTHR31609">
    <property type="entry name" value="YDJC DEACETYLASE FAMILY MEMBER"/>
    <property type="match status" value="1"/>
</dbReference>
<keyword evidence="2" id="KW-0479">Metal-binding</keyword>
<evidence type="ECO:0000256" key="3">
    <source>
        <dbReference type="ARBA" id="ARBA00022801"/>
    </source>
</evidence>
<dbReference type="GO" id="GO:0016787">
    <property type="term" value="F:hydrolase activity"/>
    <property type="evidence" value="ECO:0007669"/>
    <property type="project" value="UniProtKB-KW"/>
</dbReference>
<gene>
    <name evidence="6" type="ORF">HNP55_003454</name>
</gene>
<dbReference type="CDD" id="cd10807">
    <property type="entry name" value="YdjC_like_3"/>
    <property type="match status" value="1"/>
</dbReference>
<evidence type="ECO:0000313" key="6">
    <source>
        <dbReference type="EMBL" id="MBB4844908.1"/>
    </source>
</evidence>
<dbReference type="GO" id="GO:0005975">
    <property type="term" value="P:carbohydrate metabolic process"/>
    <property type="evidence" value="ECO:0007669"/>
    <property type="project" value="InterPro"/>
</dbReference>
<dbReference type="Gene3D" id="3.20.20.370">
    <property type="entry name" value="Glycoside hydrolase/deacetylase"/>
    <property type="match status" value="1"/>
</dbReference>